<dbReference type="Proteomes" id="UP000053676">
    <property type="component" value="Unassembled WGS sequence"/>
</dbReference>
<reference evidence="2" key="1">
    <citation type="journal article" date="2014" name="Nat. Genet.">
        <title>Genome of the human hookworm Necator americanus.</title>
        <authorList>
            <person name="Tang Y.T."/>
            <person name="Gao X."/>
            <person name="Rosa B.A."/>
            <person name="Abubucker S."/>
            <person name="Hallsworth-Pepin K."/>
            <person name="Martin J."/>
            <person name="Tyagi R."/>
            <person name="Heizer E."/>
            <person name="Zhang X."/>
            <person name="Bhonagiri-Palsikar V."/>
            <person name="Minx P."/>
            <person name="Warren W.C."/>
            <person name="Wang Q."/>
            <person name="Zhan B."/>
            <person name="Hotez P.J."/>
            <person name="Sternberg P.W."/>
            <person name="Dougall A."/>
            <person name="Gaze S.T."/>
            <person name="Mulvenna J."/>
            <person name="Sotillo J."/>
            <person name="Ranganathan S."/>
            <person name="Rabelo E.M."/>
            <person name="Wilson R.K."/>
            <person name="Felgner P.L."/>
            <person name="Bethony J."/>
            <person name="Hawdon J.M."/>
            <person name="Gasser R.B."/>
            <person name="Loukas A."/>
            <person name="Mitreva M."/>
        </authorList>
    </citation>
    <scope>NUCLEOTIDE SEQUENCE [LARGE SCALE GENOMIC DNA]</scope>
</reference>
<sequence length="121" mass="14294">MNFRQFLSNNTALRRKLPEEAYAQSSPQKNHLNDPLDWLMPLLTPAKCFQQALWRGRFSWDAELPLLIQEEWKIIMHNTKGFHHSTPRYLFTREAKYKLAVFRNANGIAMPACAYVFTRHT</sequence>
<evidence type="ECO:0000313" key="1">
    <source>
        <dbReference type="EMBL" id="ETN82120.1"/>
    </source>
</evidence>
<dbReference type="InterPro" id="IPR008042">
    <property type="entry name" value="Retrotrans_Pao"/>
</dbReference>
<gene>
    <name evidence="1" type="ORF">NECAME_17788</name>
</gene>
<proteinExistence type="predicted"/>
<dbReference type="KEGG" id="nai:NECAME_17788"/>
<organism evidence="1 2">
    <name type="scientific">Necator americanus</name>
    <name type="common">Human hookworm</name>
    <dbReference type="NCBI Taxonomy" id="51031"/>
    <lineage>
        <taxon>Eukaryota</taxon>
        <taxon>Metazoa</taxon>
        <taxon>Ecdysozoa</taxon>
        <taxon>Nematoda</taxon>
        <taxon>Chromadorea</taxon>
        <taxon>Rhabditida</taxon>
        <taxon>Rhabditina</taxon>
        <taxon>Rhabditomorpha</taxon>
        <taxon>Strongyloidea</taxon>
        <taxon>Ancylostomatidae</taxon>
        <taxon>Bunostominae</taxon>
        <taxon>Necator</taxon>
    </lineage>
</organism>
<dbReference type="OrthoDB" id="5986643at2759"/>
<name>W2TJ36_NECAM</name>
<dbReference type="Pfam" id="PF05380">
    <property type="entry name" value="Peptidase_A17"/>
    <property type="match status" value="1"/>
</dbReference>
<keyword evidence="2" id="KW-1185">Reference proteome</keyword>
<accession>W2TJ36</accession>
<dbReference type="EMBL" id="KI658564">
    <property type="protein sequence ID" value="ETN82120.1"/>
    <property type="molecule type" value="Genomic_DNA"/>
</dbReference>
<evidence type="ECO:0000313" key="2">
    <source>
        <dbReference type="Proteomes" id="UP000053676"/>
    </source>
</evidence>
<dbReference type="AlphaFoldDB" id="W2TJ36"/>
<protein>
    <submittedName>
        <fullName evidence="1">Uncharacterized protein</fullName>
    </submittedName>
</protein>